<dbReference type="InterPro" id="IPR044800">
    <property type="entry name" value="LEC2-like"/>
</dbReference>
<evidence type="ECO:0000313" key="10">
    <source>
        <dbReference type="Proteomes" id="UP001210211"/>
    </source>
</evidence>
<dbReference type="InterPro" id="IPR036955">
    <property type="entry name" value="AP2/ERF_dom_sf"/>
</dbReference>
<reference evidence="9 10" key="1">
    <citation type="journal article" date="2022" name="Cell">
        <title>Repeat-based holocentromeres influence genome architecture and karyotype evolution.</title>
        <authorList>
            <person name="Hofstatter P.G."/>
            <person name="Thangavel G."/>
            <person name="Lux T."/>
            <person name="Neumann P."/>
            <person name="Vondrak T."/>
            <person name="Novak P."/>
            <person name="Zhang M."/>
            <person name="Costa L."/>
            <person name="Castellani M."/>
            <person name="Scott A."/>
            <person name="Toegelov H."/>
            <person name="Fuchs J."/>
            <person name="Mata-Sucre Y."/>
            <person name="Dias Y."/>
            <person name="Vanzela A.L.L."/>
            <person name="Huettel B."/>
            <person name="Almeida C.C.S."/>
            <person name="Simkova H."/>
            <person name="Souza G."/>
            <person name="Pedrosa-Harand A."/>
            <person name="Macas J."/>
            <person name="Mayer K.F.X."/>
            <person name="Houben A."/>
            <person name="Marques A."/>
        </authorList>
    </citation>
    <scope>NUCLEOTIDE SEQUENCE [LARGE SCALE GENOMIC DNA]</scope>
    <source>
        <strain evidence="9">RhyTen1mFocal</strain>
    </source>
</reference>
<evidence type="ECO:0000256" key="6">
    <source>
        <dbReference type="SAM" id="MobiDB-lite"/>
    </source>
</evidence>
<evidence type="ECO:0000256" key="3">
    <source>
        <dbReference type="ARBA" id="ARBA00023125"/>
    </source>
</evidence>
<dbReference type="PANTHER" id="PTHR31140">
    <property type="entry name" value="B3 DOMAIN-CONTAINING TRANSCRIPTION FACTOR ABI3"/>
    <property type="match status" value="1"/>
</dbReference>
<evidence type="ECO:0000256" key="5">
    <source>
        <dbReference type="ARBA" id="ARBA00023242"/>
    </source>
</evidence>
<comment type="subcellular location">
    <subcellularLocation>
        <location evidence="1">Nucleus</location>
    </subcellularLocation>
</comment>
<feature type="region of interest" description="Disordered" evidence="6">
    <location>
        <begin position="1"/>
        <end position="20"/>
    </location>
</feature>
<dbReference type="PANTHER" id="PTHR31140:SF1">
    <property type="entry name" value="AP2_ERF AND B3 DOMAIN-CONTAINING TRANSCRIPTION REPRESSOR RAV2"/>
    <property type="match status" value="1"/>
</dbReference>
<dbReference type="InterPro" id="IPR016177">
    <property type="entry name" value="DNA-bd_dom_sf"/>
</dbReference>
<dbReference type="FunFam" id="3.30.730.10:FF:000008">
    <property type="entry name" value="AP2 domain-containing protein RAP2.8"/>
    <property type="match status" value="1"/>
</dbReference>
<proteinExistence type="predicted"/>
<dbReference type="CDD" id="cd10017">
    <property type="entry name" value="B3_DNA"/>
    <property type="match status" value="1"/>
</dbReference>
<dbReference type="PROSITE" id="PS51032">
    <property type="entry name" value="AP2_ERF"/>
    <property type="match status" value="1"/>
</dbReference>
<sequence length="299" mass="34463">MHTNLQRQESSEGFTSKENPCKLKSSRFKGVVPQHNGRWGAQIYECHRRIWLGTFAGESEAARVYDIAAQRFRGFEATTNFKRLCKSDPEGAAELSFLAAHSKAEIVRMLRHHTYDEELRNSRRKKPLSSKDTCWMGNSNRSHVFIFLFNKTVTPSDVGKLNRLVIPKQHAEKHFPINKEDKIPINFQDGEGKVWRFTYSYWGSSQSYVITKGWRLFVKEKGVREGDVVSFWSSSDRSDLKQYMIDIFHRPSHIGRCVPTSTIEEHNHDQVTVRIFGVDISRAEASSSPQFDINAGIYN</sequence>
<dbReference type="GO" id="GO:0003677">
    <property type="term" value="F:DNA binding"/>
    <property type="evidence" value="ECO:0007669"/>
    <property type="project" value="UniProtKB-KW"/>
</dbReference>
<keyword evidence="2" id="KW-0805">Transcription regulation</keyword>
<keyword evidence="4" id="KW-0804">Transcription</keyword>
<keyword evidence="3" id="KW-0238">DNA-binding</keyword>
<dbReference type="Gene3D" id="2.40.330.10">
    <property type="entry name" value="DNA-binding pseudobarrel domain"/>
    <property type="match status" value="1"/>
</dbReference>
<keyword evidence="10" id="KW-1185">Reference proteome</keyword>
<dbReference type="InterPro" id="IPR003340">
    <property type="entry name" value="B3_DNA-bd"/>
</dbReference>
<dbReference type="SUPFAM" id="SSF54171">
    <property type="entry name" value="DNA-binding domain"/>
    <property type="match status" value="1"/>
</dbReference>
<organism evidence="9 10">
    <name type="scientific">Rhynchospora tenuis</name>
    <dbReference type="NCBI Taxonomy" id="198213"/>
    <lineage>
        <taxon>Eukaryota</taxon>
        <taxon>Viridiplantae</taxon>
        <taxon>Streptophyta</taxon>
        <taxon>Embryophyta</taxon>
        <taxon>Tracheophyta</taxon>
        <taxon>Spermatophyta</taxon>
        <taxon>Magnoliopsida</taxon>
        <taxon>Liliopsida</taxon>
        <taxon>Poales</taxon>
        <taxon>Cyperaceae</taxon>
        <taxon>Cyperoideae</taxon>
        <taxon>Rhynchosporeae</taxon>
        <taxon>Rhynchospora</taxon>
    </lineage>
</organism>
<evidence type="ECO:0000313" key="9">
    <source>
        <dbReference type="EMBL" id="KAJ3686073.1"/>
    </source>
</evidence>
<comment type="caution">
    <text evidence="9">The sequence shown here is derived from an EMBL/GenBank/DDBJ whole genome shotgun (WGS) entry which is preliminary data.</text>
</comment>
<feature type="domain" description="AP2/ERF" evidence="8">
    <location>
        <begin position="27"/>
        <end position="82"/>
    </location>
</feature>
<dbReference type="EMBL" id="JAMRDG010000002">
    <property type="protein sequence ID" value="KAJ3686073.1"/>
    <property type="molecule type" value="Genomic_DNA"/>
</dbReference>
<gene>
    <name evidence="9" type="ORF">LUZ61_015237</name>
</gene>
<dbReference type="GO" id="GO:0005634">
    <property type="term" value="C:nucleus"/>
    <property type="evidence" value="ECO:0007669"/>
    <property type="project" value="UniProtKB-SubCell"/>
</dbReference>
<dbReference type="Pfam" id="PF02362">
    <property type="entry name" value="B3"/>
    <property type="match status" value="1"/>
</dbReference>
<protein>
    <submittedName>
        <fullName evidence="9">Uncharacterized protein</fullName>
    </submittedName>
</protein>
<keyword evidence="5" id="KW-0539">Nucleus</keyword>
<dbReference type="SUPFAM" id="SSF101936">
    <property type="entry name" value="DNA-binding pseudobarrel domain"/>
    <property type="match status" value="1"/>
</dbReference>
<feature type="compositionally biased region" description="Polar residues" evidence="6">
    <location>
        <begin position="1"/>
        <end position="18"/>
    </location>
</feature>
<accession>A0AAD5WFZ9</accession>
<dbReference type="SMART" id="SM00380">
    <property type="entry name" value="AP2"/>
    <property type="match status" value="1"/>
</dbReference>
<evidence type="ECO:0000256" key="4">
    <source>
        <dbReference type="ARBA" id="ARBA00023163"/>
    </source>
</evidence>
<dbReference type="InterPro" id="IPR015300">
    <property type="entry name" value="DNA-bd_pseudobarrel_sf"/>
</dbReference>
<dbReference type="Proteomes" id="UP001210211">
    <property type="component" value="Unassembled WGS sequence"/>
</dbReference>
<dbReference type="AlphaFoldDB" id="A0AAD5WFZ9"/>
<evidence type="ECO:0000256" key="2">
    <source>
        <dbReference type="ARBA" id="ARBA00023015"/>
    </source>
</evidence>
<evidence type="ECO:0000256" key="1">
    <source>
        <dbReference type="ARBA" id="ARBA00004123"/>
    </source>
</evidence>
<dbReference type="SMART" id="SM01019">
    <property type="entry name" value="B3"/>
    <property type="match status" value="1"/>
</dbReference>
<evidence type="ECO:0000259" key="7">
    <source>
        <dbReference type="PROSITE" id="PS50863"/>
    </source>
</evidence>
<dbReference type="InterPro" id="IPR001471">
    <property type="entry name" value="AP2/ERF_dom"/>
</dbReference>
<dbReference type="CDD" id="cd00018">
    <property type="entry name" value="AP2"/>
    <property type="match status" value="1"/>
</dbReference>
<dbReference type="Gene3D" id="3.30.730.10">
    <property type="entry name" value="AP2/ERF domain"/>
    <property type="match status" value="1"/>
</dbReference>
<evidence type="ECO:0000259" key="8">
    <source>
        <dbReference type="PROSITE" id="PS51032"/>
    </source>
</evidence>
<name>A0AAD5WFZ9_9POAL</name>
<dbReference type="PROSITE" id="PS50863">
    <property type="entry name" value="B3"/>
    <property type="match status" value="1"/>
</dbReference>
<dbReference type="GO" id="GO:0003700">
    <property type="term" value="F:DNA-binding transcription factor activity"/>
    <property type="evidence" value="ECO:0007669"/>
    <property type="project" value="InterPro"/>
</dbReference>
<feature type="domain" description="TF-B3" evidence="7">
    <location>
        <begin position="149"/>
        <end position="251"/>
    </location>
</feature>